<dbReference type="SUPFAM" id="SSF53756">
    <property type="entry name" value="UDP-Glycosyltransferase/glycogen phosphorylase"/>
    <property type="match status" value="1"/>
</dbReference>
<dbReference type="Pfam" id="PF08323">
    <property type="entry name" value="Glyco_transf_5"/>
    <property type="match status" value="1"/>
</dbReference>
<comment type="pathway">
    <text evidence="3 8">Glycan biosynthesis; glycogen biosynthesis.</text>
</comment>
<name>D0LMH3_HALO1</name>
<dbReference type="OrthoDB" id="9808590at2"/>
<dbReference type="GO" id="GO:0009011">
    <property type="term" value="F:alpha-1,4-glucan glucosyltransferase (ADP-glucose donor) activity"/>
    <property type="evidence" value="ECO:0007669"/>
    <property type="project" value="UniProtKB-UniRule"/>
</dbReference>
<dbReference type="CDD" id="cd03791">
    <property type="entry name" value="GT5_Glycogen_synthase_DULL1-like"/>
    <property type="match status" value="1"/>
</dbReference>
<keyword evidence="6 8" id="KW-0808">Transferase</keyword>
<dbReference type="GO" id="GO:0005829">
    <property type="term" value="C:cytosol"/>
    <property type="evidence" value="ECO:0007669"/>
    <property type="project" value="TreeGrafter"/>
</dbReference>
<reference evidence="11 12" key="1">
    <citation type="journal article" date="2010" name="Stand. Genomic Sci.">
        <title>Complete genome sequence of Haliangium ochraceum type strain (SMP-2).</title>
        <authorList>
            <consortium name="US DOE Joint Genome Institute (JGI-PGF)"/>
            <person name="Ivanova N."/>
            <person name="Daum C."/>
            <person name="Lang E."/>
            <person name="Abt B."/>
            <person name="Kopitz M."/>
            <person name="Saunders E."/>
            <person name="Lapidus A."/>
            <person name="Lucas S."/>
            <person name="Glavina Del Rio T."/>
            <person name="Nolan M."/>
            <person name="Tice H."/>
            <person name="Copeland A."/>
            <person name="Cheng J.F."/>
            <person name="Chen F."/>
            <person name="Bruce D."/>
            <person name="Goodwin L."/>
            <person name="Pitluck S."/>
            <person name="Mavromatis K."/>
            <person name="Pati A."/>
            <person name="Mikhailova N."/>
            <person name="Chen A."/>
            <person name="Palaniappan K."/>
            <person name="Land M."/>
            <person name="Hauser L."/>
            <person name="Chang Y.J."/>
            <person name="Jeffries C.D."/>
            <person name="Detter J.C."/>
            <person name="Brettin T."/>
            <person name="Rohde M."/>
            <person name="Goker M."/>
            <person name="Bristow J."/>
            <person name="Markowitz V."/>
            <person name="Eisen J.A."/>
            <person name="Hugenholtz P."/>
            <person name="Kyrpides N.C."/>
            <person name="Klenk H.P."/>
        </authorList>
    </citation>
    <scope>NUCLEOTIDE SEQUENCE [LARGE SCALE GENOMIC DNA]</scope>
    <source>
        <strain evidence="12">DSM 14365 / CIP 107738 / JCM 11303 / AJ 13395 / SMP-2</strain>
    </source>
</reference>
<dbReference type="NCBIfam" id="TIGR02095">
    <property type="entry name" value="glgA"/>
    <property type="match status" value="1"/>
</dbReference>
<dbReference type="PANTHER" id="PTHR45825">
    <property type="entry name" value="GRANULE-BOUND STARCH SYNTHASE 1, CHLOROPLASTIC/AMYLOPLASTIC"/>
    <property type="match status" value="1"/>
</dbReference>
<evidence type="ECO:0000313" key="12">
    <source>
        <dbReference type="Proteomes" id="UP000001880"/>
    </source>
</evidence>
<feature type="domain" description="Starch synthase catalytic" evidence="10">
    <location>
        <begin position="8"/>
        <end position="278"/>
    </location>
</feature>
<dbReference type="UniPathway" id="UPA00164"/>
<evidence type="ECO:0000256" key="2">
    <source>
        <dbReference type="ARBA" id="ARBA00002764"/>
    </source>
</evidence>
<feature type="domain" description="Glycosyl transferase family 1" evidence="9">
    <location>
        <begin position="333"/>
        <end position="483"/>
    </location>
</feature>
<comment type="function">
    <text evidence="2 8">Synthesizes alpha-1,4-glucan chains using ADP-glucose.</text>
</comment>
<proteinExistence type="inferred from homology"/>
<dbReference type="eggNOG" id="COG0297">
    <property type="taxonomic scope" value="Bacteria"/>
</dbReference>
<keyword evidence="7 8" id="KW-0320">Glycogen biosynthesis</keyword>
<dbReference type="PANTHER" id="PTHR45825:SF11">
    <property type="entry name" value="ALPHA AMYLASE DOMAIN-CONTAINING PROTEIN"/>
    <property type="match status" value="1"/>
</dbReference>
<dbReference type="AlphaFoldDB" id="D0LMH3"/>
<dbReference type="CAZy" id="GT5">
    <property type="family name" value="Glycosyltransferase Family 5"/>
</dbReference>
<dbReference type="Gene3D" id="3.40.50.2000">
    <property type="entry name" value="Glycogen Phosphorylase B"/>
    <property type="match status" value="2"/>
</dbReference>
<dbReference type="InterPro" id="IPR013534">
    <property type="entry name" value="Starch_synth_cat_dom"/>
</dbReference>
<accession>D0LMH3</accession>
<dbReference type="STRING" id="502025.Hoch_6185"/>
<dbReference type="HOGENOM" id="CLU_009583_18_2_7"/>
<evidence type="ECO:0000259" key="9">
    <source>
        <dbReference type="Pfam" id="PF00534"/>
    </source>
</evidence>
<dbReference type="EC" id="2.4.1.21" evidence="8"/>
<sequence>MPSQPLSILFVASECAGFIKTGGLADVVAALARALRQAGHDIRIVLPRYASIAAEDCTRHSTPLAVPMEVIRDPASGALVAAPPPAPAPATSGDPGDTTTAAADRHELWCAVWETRLPDSEVPVYLLDREDLFARPYVYDPPGGKAPDNLTRFAFLSRGALALCGHLDWRPDIIHCHDWQAALIPLYLNTVERDGPLGEMASVLTIHNLAYQGKFPAAELPITGLPWSEYRPDSLESLGELNLLQGGLYHATKITAVSPHYAWEIRTPEGGCGLHRVLDFRGADLIGVLNGIDEDAWNPATDPHIAAHYDDDDLRGKSQCKAALQREMHLAERPDLPLFGVVSRLDWIKGTDILIRAVERILDMNAQIVVLGSGAPDLEAALRALSHRGSDRFRAVIGFDDALAHRIEAGVDFFLMPSRAEPCGLNQLYSQRYGTLPVVRGVGGLEDTVEQYDPIHSQGTGFKFYDLSVDTLVHTAAWAIEVWHRHPEHIHAMRQRGMRKQMGWQRSARTYEDIYRWSIAARRGL</sequence>
<dbReference type="HAMAP" id="MF_00484">
    <property type="entry name" value="Glycogen_synth"/>
    <property type="match status" value="1"/>
</dbReference>
<evidence type="ECO:0000256" key="8">
    <source>
        <dbReference type="HAMAP-Rule" id="MF_00484"/>
    </source>
</evidence>
<feature type="binding site" evidence="8">
    <location>
        <position position="20"/>
    </location>
    <ligand>
        <name>ADP-alpha-D-glucose</name>
        <dbReference type="ChEBI" id="CHEBI:57498"/>
    </ligand>
</feature>
<evidence type="ECO:0000313" key="11">
    <source>
        <dbReference type="EMBL" id="ACY18660.1"/>
    </source>
</evidence>
<comment type="similarity">
    <text evidence="4 8">Belongs to the glycosyltransferase 1 family. Bacterial/plant glycogen synthase subfamily.</text>
</comment>
<dbReference type="EMBL" id="CP001804">
    <property type="protein sequence ID" value="ACY18660.1"/>
    <property type="molecule type" value="Genomic_DNA"/>
</dbReference>
<dbReference type="KEGG" id="hoh:Hoch_6185"/>
<keyword evidence="12" id="KW-1185">Reference proteome</keyword>
<dbReference type="Proteomes" id="UP000001880">
    <property type="component" value="Chromosome"/>
</dbReference>
<dbReference type="InterPro" id="IPR011835">
    <property type="entry name" value="GS/SS"/>
</dbReference>
<dbReference type="InterPro" id="IPR001296">
    <property type="entry name" value="Glyco_trans_1"/>
</dbReference>
<comment type="catalytic activity">
    <reaction evidence="1 8">
        <text>[(1-&gt;4)-alpha-D-glucosyl](n) + ADP-alpha-D-glucose = [(1-&gt;4)-alpha-D-glucosyl](n+1) + ADP + H(+)</text>
        <dbReference type="Rhea" id="RHEA:18189"/>
        <dbReference type="Rhea" id="RHEA-COMP:9584"/>
        <dbReference type="Rhea" id="RHEA-COMP:9587"/>
        <dbReference type="ChEBI" id="CHEBI:15378"/>
        <dbReference type="ChEBI" id="CHEBI:15444"/>
        <dbReference type="ChEBI" id="CHEBI:57498"/>
        <dbReference type="ChEBI" id="CHEBI:456216"/>
        <dbReference type="EC" id="2.4.1.21"/>
    </reaction>
</comment>
<evidence type="ECO:0000256" key="1">
    <source>
        <dbReference type="ARBA" id="ARBA00001478"/>
    </source>
</evidence>
<dbReference type="Pfam" id="PF00534">
    <property type="entry name" value="Glycos_transf_1"/>
    <property type="match status" value="1"/>
</dbReference>
<dbReference type="RefSeq" id="WP_012831252.1">
    <property type="nucleotide sequence ID" value="NC_013440.1"/>
</dbReference>
<evidence type="ECO:0000256" key="6">
    <source>
        <dbReference type="ARBA" id="ARBA00022679"/>
    </source>
</evidence>
<evidence type="ECO:0000256" key="5">
    <source>
        <dbReference type="ARBA" id="ARBA00022676"/>
    </source>
</evidence>
<evidence type="ECO:0000259" key="10">
    <source>
        <dbReference type="Pfam" id="PF08323"/>
    </source>
</evidence>
<evidence type="ECO:0000256" key="3">
    <source>
        <dbReference type="ARBA" id="ARBA00004964"/>
    </source>
</evidence>
<evidence type="ECO:0000256" key="7">
    <source>
        <dbReference type="ARBA" id="ARBA00023056"/>
    </source>
</evidence>
<dbReference type="GO" id="GO:0005978">
    <property type="term" value="P:glycogen biosynthetic process"/>
    <property type="evidence" value="ECO:0007669"/>
    <property type="project" value="UniProtKB-UniRule"/>
</dbReference>
<protein>
    <recommendedName>
        <fullName evidence="8">Glycogen synthase</fullName>
        <ecNumber evidence="8">2.4.1.21</ecNumber>
    </recommendedName>
    <alternativeName>
        <fullName evidence="8">Starch [bacterial glycogen] synthase</fullName>
    </alternativeName>
</protein>
<evidence type="ECO:0000256" key="4">
    <source>
        <dbReference type="ARBA" id="ARBA00010281"/>
    </source>
</evidence>
<keyword evidence="5 8" id="KW-0328">Glycosyltransferase</keyword>
<dbReference type="GO" id="GO:0004373">
    <property type="term" value="F:alpha-1,4-glucan glucosyltransferase (UDP-glucose donor) activity"/>
    <property type="evidence" value="ECO:0007669"/>
    <property type="project" value="InterPro"/>
</dbReference>
<organism evidence="11 12">
    <name type="scientific">Haliangium ochraceum (strain DSM 14365 / JCM 11303 / SMP-2)</name>
    <dbReference type="NCBI Taxonomy" id="502025"/>
    <lineage>
        <taxon>Bacteria</taxon>
        <taxon>Pseudomonadati</taxon>
        <taxon>Myxococcota</taxon>
        <taxon>Polyangia</taxon>
        <taxon>Haliangiales</taxon>
        <taxon>Kofleriaceae</taxon>
        <taxon>Haliangium</taxon>
    </lineage>
</organism>
<gene>
    <name evidence="8" type="primary">glgA</name>
    <name evidence="11" type="ordered locus">Hoch_6185</name>
</gene>